<dbReference type="EMBL" id="JAAAUY010000195">
    <property type="protein sequence ID" value="KAF9333580.1"/>
    <property type="molecule type" value="Genomic_DNA"/>
</dbReference>
<proteinExistence type="predicted"/>
<accession>A0A9P5VNA0</accession>
<name>A0A9P5VNA0_9FUNG</name>
<gene>
    <name evidence="1" type="ORF">BG006_003436</name>
</gene>
<evidence type="ECO:0000313" key="2">
    <source>
        <dbReference type="Proteomes" id="UP000696485"/>
    </source>
</evidence>
<reference evidence="1" key="1">
    <citation type="journal article" date="2020" name="Fungal Divers.">
        <title>Resolving the Mortierellaceae phylogeny through synthesis of multi-gene phylogenetics and phylogenomics.</title>
        <authorList>
            <person name="Vandepol N."/>
            <person name="Liber J."/>
            <person name="Desiro A."/>
            <person name="Na H."/>
            <person name="Kennedy M."/>
            <person name="Barry K."/>
            <person name="Grigoriev I.V."/>
            <person name="Miller A.N."/>
            <person name="O'Donnell K."/>
            <person name="Stajich J.E."/>
            <person name="Bonito G."/>
        </authorList>
    </citation>
    <scope>NUCLEOTIDE SEQUENCE</scope>
    <source>
        <strain evidence="1">NVP1</strain>
    </source>
</reference>
<protein>
    <recommendedName>
        <fullName evidence="3">F-box domain-containing protein</fullName>
    </recommendedName>
</protein>
<comment type="caution">
    <text evidence="1">The sequence shown here is derived from an EMBL/GenBank/DDBJ whole genome shotgun (WGS) entry which is preliminary data.</text>
</comment>
<evidence type="ECO:0000313" key="1">
    <source>
        <dbReference type="EMBL" id="KAF9333580.1"/>
    </source>
</evidence>
<dbReference type="SUPFAM" id="SSF52047">
    <property type="entry name" value="RNI-like"/>
    <property type="match status" value="1"/>
</dbReference>
<dbReference type="InterPro" id="IPR032675">
    <property type="entry name" value="LRR_dom_sf"/>
</dbReference>
<organism evidence="1 2">
    <name type="scientific">Podila minutissima</name>
    <dbReference type="NCBI Taxonomy" id="64525"/>
    <lineage>
        <taxon>Eukaryota</taxon>
        <taxon>Fungi</taxon>
        <taxon>Fungi incertae sedis</taxon>
        <taxon>Mucoromycota</taxon>
        <taxon>Mortierellomycotina</taxon>
        <taxon>Mortierellomycetes</taxon>
        <taxon>Mortierellales</taxon>
        <taxon>Mortierellaceae</taxon>
        <taxon>Podila</taxon>
    </lineage>
</organism>
<keyword evidence="2" id="KW-1185">Reference proteome</keyword>
<sequence>MDVLDIRLHIACYLYNKDLASCVRLSRSWHASLVPTLYRTFNFCHVAYDPDLCNTLVRKYGQHIRYCTLDLLADIDTAAAHVTALESLKLENLPSIGTRPPALHRSPEIWQSILRLAHSNPRLQRIIFARRCWAPTREFLEQIATQCPSLKELEFYYQVFNEQSTLGLFRALTRIENVSFLGTATKGTIIPAQVTDPDSLEISSADNYDFSRLKSFSMSWPYRPEVWVTPQWIRSLSSIERFDFETLDQVRWIRTQDVVECIQAGCWPQLKSLHLRLDEAPDSVMANLLGSISGSLERLSFTNHTFESVEPLRILIDRHAHSLTELSLFLTNVPSRANQLMMVSLPNLVNLRLGALEARDILDAEQGEWACLRLQSLWILICRLDGEIATGARVYAKLARLMRLKELSLGPRTQAMALNATKPFLSVRLHAGLGQLSALRMLETFVFIGMGYDIGEAEVVWMVEHWRRLRWIHGPLGYSRETQTLTEILVRNGVRADKSY</sequence>
<dbReference type="Gene3D" id="3.80.10.10">
    <property type="entry name" value="Ribonuclease Inhibitor"/>
    <property type="match status" value="1"/>
</dbReference>
<evidence type="ECO:0008006" key="3">
    <source>
        <dbReference type="Google" id="ProtNLM"/>
    </source>
</evidence>
<dbReference type="AlphaFoldDB" id="A0A9P5VNA0"/>
<dbReference type="Proteomes" id="UP000696485">
    <property type="component" value="Unassembled WGS sequence"/>
</dbReference>